<proteinExistence type="inferred from homology"/>
<evidence type="ECO:0000313" key="7">
    <source>
        <dbReference type="Proteomes" id="UP000232323"/>
    </source>
</evidence>
<dbReference type="PROSITE" id="PS51679">
    <property type="entry name" value="SAM_MT_C5"/>
    <property type="match status" value="1"/>
</dbReference>
<dbReference type="AlphaFoldDB" id="A0A250XPY2"/>
<dbReference type="GO" id="GO:0032259">
    <property type="term" value="P:methylation"/>
    <property type="evidence" value="ECO:0007669"/>
    <property type="project" value="UniProtKB-KW"/>
</dbReference>
<keyword evidence="3 4" id="KW-0949">S-adenosyl-L-methionine</keyword>
<dbReference type="PANTHER" id="PTHR46098:SF1">
    <property type="entry name" value="TRNA (CYTOSINE(38)-C(5))-METHYLTRANSFERASE"/>
    <property type="match status" value="1"/>
</dbReference>
<dbReference type="InterPro" id="IPR050750">
    <property type="entry name" value="C5-MTase"/>
</dbReference>
<evidence type="ECO:0000256" key="4">
    <source>
        <dbReference type="PROSITE-ProRule" id="PRU01016"/>
    </source>
</evidence>
<dbReference type="PANTHER" id="PTHR46098">
    <property type="entry name" value="TRNA (CYTOSINE(38)-C(5))-METHYLTRANSFERASE"/>
    <property type="match status" value="1"/>
</dbReference>
<dbReference type="Pfam" id="PF00145">
    <property type="entry name" value="DNA_methylase"/>
    <property type="match status" value="1"/>
</dbReference>
<dbReference type="Proteomes" id="UP000232323">
    <property type="component" value="Unassembled WGS sequence"/>
</dbReference>
<keyword evidence="2 4" id="KW-0808">Transferase</keyword>
<dbReference type="PRINTS" id="PR00105">
    <property type="entry name" value="C5METTRFRASE"/>
</dbReference>
<comment type="caution">
    <text evidence="6">The sequence shown here is derived from an EMBL/GenBank/DDBJ whole genome shotgun (WGS) entry which is preliminary data.</text>
</comment>
<evidence type="ECO:0000256" key="5">
    <source>
        <dbReference type="RuleBase" id="RU000416"/>
    </source>
</evidence>
<feature type="active site" evidence="4">
    <location>
        <position position="73"/>
    </location>
</feature>
<accession>A0A250XPY2</accession>
<dbReference type="EMBL" id="BEGY01000152">
    <property type="protein sequence ID" value="GAX85141.1"/>
    <property type="molecule type" value="Genomic_DNA"/>
</dbReference>
<protein>
    <recommendedName>
        <fullName evidence="8">DNA (cytosine-5-)-methyltransferase</fullName>
    </recommendedName>
</protein>
<evidence type="ECO:0000256" key="2">
    <source>
        <dbReference type="ARBA" id="ARBA00022679"/>
    </source>
</evidence>
<dbReference type="SUPFAM" id="SSF53335">
    <property type="entry name" value="S-adenosyl-L-methionine-dependent methyltransferases"/>
    <property type="match status" value="1"/>
</dbReference>
<reference evidence="6 7" key="1">
    <citation type="submission" date="2017-08" db="EMBL/GenBank/DDBJ databases">
        <title>Acidophilic green algal genome provides insights into adaptation to an acidic environment.</title>
        <authorList>
            <person name="Hirooka S."/>
            <person name="Hirose Y."/>
            <person name="Kanesaki Y."/>
            <person name="Higuchi S."/>
            <person name="Fujiwara T."/>
            <person name="Onuma R."/>
            <person name="Era A."/>
            <person name="Ohbayashi R."/>
            <person name="Uzuka A."/>
            <person name="Nozaki H."/>
            <person name="Yoshikawa H."/>
            <person name="Miyagishima S.Y."/>
        </authorList>
    </citation>
    <scope>NUCLEOTIDE SEQUENCE [LARGE SCALE GENOMIC DNA]</scope>
    <source>
        <strain evidence="6 7">NIES-2499</strain>
    </source>
</reference>
<dbReference type="OrthoDB" id="414133at2759"/>
<evidence type="ECO:0000313" key="6">
    <source>
        <dbReference type="EMBL" id="GAX85141.1"/>
    </source>
</evidence>
<organism evidence="6 7">
    <name type="scientific">Chlamydomonas eustigma</name>
    <dbReference type="NCBI Taxonomy" id="1157962"/>
    <lineage>
        <taxon>Eukaryota</taxon>
        <taxon>Viridiplantae</taxon>
        <taxon>Chlorophyta</taxon>
        <taxon>core chlorophytes</taxon>
        <taxon>Chlorophyceae</taxon>
        <taxon>CS clade</taxon>
        <taxon>Chlamydomonadales</taxon>
        <taxon>Chlamydomonadaceae</taxon>
        <taxon>Chlamydomonas</taxon>
    </lineage>
</organism>
<name>A0A250XPY2_9CHLO</name>
<evidence type="ECO:0008006" key="8">
    <source>
        <dbReference type="Google" id="ProtNLM"/>
    </source>
</evidence>
<dbReference type="NCBIfam" id="TIGR00675">
    <property type="entry name" value="dcm"/>
    <property type="match status" value="1"/>
</dbReference>
<dbReference type="InterPro" id="IPR001525">
    <property type="entry name" value="C5_MeTfrase"/>
</dbReference>
<keyword evidence="7" id="KW-1185">Reference proteome</keyword>
<dbReference type="Gene3D" id="3.40.50.150">
    <property type="entry name" value="Vaccinia Virus protein VP39"/>
    <property type="match status" value="1"/>
</dbReference>
<evidence type="ECO:0000256" key="1">
    <source>
        <dbReference type="ARBA" id="ARBA00022603"/>
    </source>
</evidence>
<dbReference type="STRING" id="1157962.A0A250XPY2"/>
<evidence type="ECO:0000256" key="3">
    <source>
        <dbReference type="ARBA" id="ARBA00022691"/>
    </source>
</evidence>
<dbReference type="Gene3D" id="3.90.120.10">
    <property type="entry name" value="DNA Methylase, subunit A, domain 2"/>
    <property type="match status" value="1"/>
</dbReference>
<dbReference type="InterPro" id="IPR029063">
    <property type="entry name" value="SAM-dependent_MTases_sf"/>
</dbReference>
<dbReference type="GO" id="GO:0008168">
    <property type="term" value="F:methyltransferase activity"/>
    <property type="evidence" value="ECO:0007669"/>
    <property type="project" value="UniProtKB-KW"/>
</dbReference>
<keyword evidence="1 4" id="KW-0489">Methyltransferase</keyword>
<gene>
    <name evidence="6" type="ORF">CEUSTIGMA_g12560.t1</name>
</gene>
<sequence>MAAEFDFVDICCGIGAFHIALKRLGGKCVLACDRDADARKTYELNHGTTPWAEDVFKIKALPKHQVFCAGFPCTTFSLAGKRMGTLDTDAGQVIFAIMRLVKASKPQLVLLENVPGLLSIHQGETLSYIKKRLKNLGYKVDIQVHDAANFGAPMHRVRLIIAASLVSDFAGSPRRPKAMNQRVSDFLAKEDEEDGLDLAPSRYILLPESSRYVHDSKHFVGFLTSINYPSDDLTKLSSHSQAMKIYNTDGFGENFTSTHRYAFMDGHRVRYLSAKEMYRMMGFPKRFKIHESRSAALKQLSNSVNLFMLKPHSTRVGFHGCTLKGRYRDPIFDF</sequence>
<comment type="similarity">
    <text evidence="4 5">Belongs to the class I-like SAM-binding methyltransferase superfamily. C5-methyltransferase family.</text>
</comment>